<name>A0ABR3QHN3_9PLEO</name>
<keyword evidence="3" id="KW-1185">Reference proteome</keyword>
<proteinExistence type="predicted"/>
<accession>A0ABR3QHN3</accession>
<sequence length="978" mass="110778">MSPVLRETANLKIEELKRFRDDFTKNIIGNLNRAYDQHEARDSILVRLTTLLKRVEAYEAYGVVDDEFAIWIRRIEQAQNDKSITSQKLVSMENAFHHKLDEFANRLAMSEFHVALMEHALHTPDIHTDIGAMLDKVALDDEFELIEEEVDSVYTAFEQHAFEKSDPNDKAIKDYLAHLFDDAVGDIGNYGDDLLLGEDKLNVELVEWCIEDLQRNELLSAEKRSTLQSYLQSEAALREITETLNAKSIRHWDWRNGEEGLLVTAKKNADGKYCITVEEDIIDMLFLHTLAVRWGMEVKDALKGLTSTRAGTNEVTSEELEKREYYLQGPRPPQTTSCTTCHPHMRSSPPRDYSVPAPPPPQQPMYYPPYRPATKQRRKIVVPPAPRFNSHMARSRNARRSLRAPQPPPLPVGSGTLDEERVRVYMKDFFLSRLPKSEGCSAEKASDAETTAALFKMLALDIKTREAFDGSVHGISANFRSFASSMPHETILAVLGYIGVSEEWLSIFKRFLGAPLNMGPVVRGTSDQVRTRTSGMPIAHAFETFFGEVVLFCLDLAVSFRTSSEHTTPYLLRLRDECYFVGKQQQCEEAHEQIETFAKVMGLDVVVKDLFPPASGPGVTIEYLTFHRNNADDSKRPNKITISVNIAEVSRDARRVKSLLASCQTVFGWVTVWNRSIGAYGTHGFGPLANVFGRPHLQAVTKAYNLVYDIIFEDSNLTEHVQKLLPFALPRGDSTFTLEAWIHLPTAYGGLGVKNPYATLNHARNMLNDPEAALQDYLSSEQKYYEYTAKIFDKLTTKQRQDKLSGIFDGDYDRIAAVFGSDWRITTATFPSLEDLTARRERHFVEPSYFDQNPFAHPHNYNPFTSYSSYHARPSVPPPDLLNTYRILAGPAPPSHFSASDRVLDDVYRLAGKLDMKRWEKLTPEDKWAVGLYGDECFEAFGGLEVWWGEGVPREVLRVVRGEEGEVADDGSSYLSGY</sequence>
<evidence type="ECO:0000313" key="2">
    <source>
        <dbReference type="EMBL" id="KAL1591667.1"/>
    </source>
</evidence>
<protein>
    <recommendedName>
        <fullName evidence="4">Reverse transcriptase domain-containing protein</fullName>
    </recommendedName>
</protein>
<evidence type="ECO:0008006" key="4">
    <source>
        <dbReference type="Google" id="ProtNLM"/>
    </source>
</evidence>
<dbReference type="EMBL" id="JAKJXO020000023">
    <property type="protein sequence ID" value="KAL1591667.1"/>
    <property type="molecule type" value="Genomic_DNA"/>
</dbReference>
<gene>
    <name evidence="2" type="ORF">SLS60_011665</name>
</gene>
<dbReference type="Proteomes" id="UP001521785">
    <property type="component" value="Unassembled WGS sequence"/>
</dbReference>
<feature type="region of interest" description="Disordered" evidence="1">
    <location>
        <begin position="388"/>
        <end position="416"/>
    </location>
</feature>
<evidence type="ECO:0000313" key="3">
    <source>
        <dbReference type="Proteomes" id="UP001521785"/>
    </source>
</evidence>
<dbReference type="PANTHER" id="PTHR37015:SF2">
    <property type="entry name" value="REVERSE TRANSCRIPTASE DOMAIN-CONTAINING PROTEIN"/>
    <property type="match status" value="1"/>
</dbReference>
<evidence type="ECO:0000256" key="1">
    <source>
        <dbReference type="SAM" id="MobiDB-lite"/>
    </source>
</evidence>
<feature type="region of interest" description="Disordered" evidence="1">
    <location>
        <begin position="328"/>
        <end position="363"/>
    </location>
</feature>
<feature type="compositionally biased region" description="Basic residues" evidence="1">
    <location>
        <begin position="393"/>
        <end position="402"/>
    </location>
</feature>
<comment type="caution">
    <text evidence="2">The sequence shown here is derived from an EMBL/GenBank/DDBJ whole genome shotgun (WGS) entry which is preliminary data.</text>
</comment>
<organism evidence="2 3">
    <name type="scientific">Paraconiothyrium brasiliense</name>
    <dbReference type="NCBI Taxonomy" id="300254"/>
    <lineage>
        <taxon>Eukaryota</taxon>
        <taxon>Fungi</taxon>
        <taxon>Dikarya</taxon>
        <taxon>Ascomycota</taxon>
        <taxon>Pezizomycotina</taxon>
        <taxon>Dothideomycetes</taxon>
        <taxon>Pleosporomycetidae</taxon>
        <taxon>Pleosporales</taxon>
        <taxon>Massarineae</taxon>
        <taxon>Didymosphaeriaceae</taxon>
        <taxon>Paraconiothyrium</taxon>
    </lineage>
</organism>
<reference evidence="2 3" key="1">
    <citation type="submission" date="2024-02" db="EMBL/GenBank/DDBJ databases">
        <title>De novo assembly and annotation of 12 fungi associated with fruit tree decline syndrome in Ontario, Canada.</title>
        <authorList>
            <person name="Sulman M."/>
            <person name="Ellouze W."/>
            <person name="Ilyukhin E."/>
        </authorList>
    </citation>
    <scope>NUCLEOTIDE SEQUENCE [LARGE SCALE GENOMIC DNA]</scope>
    <source>
        <strain evidence="2 3">M42-189</strain>
    </source>
</reference>
<dbReference type="PANTHER" id="PTHR37015">
    <property type="entry name" value="REVERSE TRANSCRIPTASE DOMAIN-CONTAINING PROTEIN"/>
    <property type="match status" value="1"/>
</dbReference>